<gene>
    <name evidence="1" type="ORF">VST7929_03190</name>
</gene>
<dbReference type="InterPro" id="IPR018772">
    <property type="entry name" value="Transcription_activator_HlyU"/>
</dbReference>
<keyword evidence="2" id="KW-1185">Reference proteome</keyword>
<evidence type="ECO:0000313" key="2">
    <source>
        <dbReference type="Proteomes" id="UP000838672"/>
    </source>
</evidence>
<protein>
    <recommendedName>
        <fullName evidence="3">Transcriptional regulator</fullName>
    </recommendedName>
</protein>
<dbReference type="EMBL" id="CAKLDI010000002">
    <property type="protein sequence ID" value="CAH0535710.1"/>
    <property type="molecule type" value="Genomic_DNA"/>
</dbReference>
<organism evidence="1 2">
    <name type="scientific">Vibrio stylophorae</name>
    <dbReference type="NCBI Taxonomy" id="659351"/>
    <lineage>
        <taxon>Bacteria</taxon>
        <taxon>Pseudomonadati</taxon>
        <taxon>Pseudomonadota</taxon>
        <taxon>Gammaproteobacteria</taxon>
        <taxon>Vibrionales</taxon>
        <taxon>Vibrionaceae</taxon>
        <taxon>Vibrio</taxon>
    </lineage>
</organism>
<name>A0ABN8DZM0_9VIBR</name>
<accession>A0ABN8DZM0</accession>
<proteinExistence type="predicted"/>
<comment type="caution">
    <text evidence="1">The sequence shown here is derived from an EMBL/GenBank/DDBJ whole genome shotgun (WGS) entry which is preliminary data.</text>
</comment>
<dbReference type="Proteomes" id="UP000838672">
    <property type="component" value="Unassembled WGS sequence"/>
</dbReference>
<evidence type="ECO:0000313" key="1">
    <source>
        <dbReference type="EMBL" id="CAH0535710.1"/>
    </source>
</evidence>
<sequence length="94" mass="10729">MGFFSSLFGCRKSVKPRAQVEPIQYRELYIFSEAKAEQGQFRISGRICDAAAEPCQTHHFIRSDLLPTAESANELMIKKAKLYIDQNSGRIFNQ</sequence>
<dbReference type="Pfam" id="PF10115">
    <property type="entry name" value="HlyU"/>
    <property type="match status" value="1"/>
</dbReference>
<evidence type="ECO:0008006" key="3">
    <source>
        <dbReference type="Google" id="ProtNLM"/>
    </source>
</evidence>
<reference evidence="1" key="1">
    <citation type="submission" date="2021-11" db="EMBL/GenBank/DDBJ databases">
        <authorList>
            <person name="Rodrigo-Torres L."/>
            <person name="Arahal R. D."/>
            <person name="Lucena T."/>
        </authorList>
    </citation>
    <scope>NUCLEOTIDE SEQUENCE</scope>
    <source>
        <strain evidence="1">CECT 7929</strain>
    </source>
</reference>